<evidence type="ECO:0000259" key="4">
    <source>
        <dbReference type="PROSITE" id="PS51819"/>
    </source>
</evidence>
<dbReference type="AlphaFoldDB" id="A0A2S5TCT1"/>
<dbReference type="InterPro" id="IPR002110">
    <property type="entry name" value="Ankyrin_rpt"/>
</dbReference>
<dbReference type="SMART" id="SM00248">
    <property type="entry name" value="ANK"/>
    <property type="match status" value="5"/>
</dbReference>
<keyword evidence="6" id="KW-1185">Reference proteome</keyword>
<dbReference type="Pfam" id="PF00023">
    <property type="entry name" value="Ank"/>
    <property type="match status" value="1"/>
</dbReference>
<reference evidence="5 6" key="1">
    <citation type="submission" date="2018-02" db="EMBL/GenBank/DDBJ databases">
        <title>Genome sequencing of Solimonas sp. HR-BB.</title>
        <authorList>
            <person name="Lee Y."/>
            <person name="Jeon C.O."/>
        </authorList>
    </citation>
    <scope>NUCLEOTIDE SEQUENCE [LARGE SCALE GENOMIC DNA]</scope>
    <source>
        <strain evidence="5 6">HR-BB</strain>
    </source>
</reference>
<evidence type="ECO:0000256" key="2">
    <source>
        <dbReference type="ARBA" id="ARBA00023043"/>
    </source>
</evidence>
<dbReference type="InterPro" id="IPR037523">
    <property type="entry name" value="VOC_core"/>
</dbReference>
<dbReference type="SUPFAM" id="SSF54593">
    <property type="entry name" value="Glyoxalase/Bleomycin resistance protein/Dihydroxybiphenyl dioxygenase"/>
    <property type="match status" value="1"/>
</dbReference>
<sequence length="383" mass="41001">MGAKLFRIVIPVSGLDQAARFYGSLLLADGFRVPPASHSFPLGQALLTCYDARVDGEAVLPPSPQAIYIGVDENLMQLRVRALQMGATEVDAEPRRMPAGEAGLCLTDPWGNRLAMVDAHTMQWGAPAPAFRAKEMVASPQQGVLLLRQDFLNAVKGGEFSRVKELLALDHDLIDTVDNTGASVLLVAAYKRHERVAAYLLALRDELNLCEAAAMGAIEPLATLLRRHPEQVNLPGADGFLPLGLACFFGHGDCVDRLLQAGADPNAVSRNNMRSHPLNSALTQTSQECALGIVHRLLRAGARPDAAQVSGHTALHQAAGRGFLEAVDVLLSAGANPDLRADNGATPAMLARRAGHVAVLEHLRAHEQGRRPAVDPFAETLMF</sequence>
<dbReference type="SUPFAM" id="SSF48403">
    <property type="entry name" value="Ankyrin repeat"/>
    <property type="match status" value="1"/>
</dbReference>
<accession>A0A2S5TCT1</accession>
<feature type="repeat" description="ANK" evidence="3">
    <location>
        <begin position="238"/>
        <end position="270"/>
    </location>
</feature>
<dbReference type="Pfam" id="PF12796">
    <property type="entry name" value="Ank_2"/>
    <property type="match status" value="1"/>
</dbReference>
<organism evidence="5 6">
    <name type="scientific">Solimonas fluminis</name>
    <dbReference type="NCBI Taxonomy" id="2086571"/>
    <lineage>
        <taxon>Bacteria</taxon>
        <taxon>Pseudomonadati</taxon>
        <taxon>Pseudomonadota</taxon>
        <taxon>Gammaproteobacteria</taxon>
        <taxon>Nevskiales</taxon>
        <taxon>Nevskiaceae</taxon>
        <taxon>Solimonas</taxon>
    </lineage>
</organism>
<keyword evidence="1" id="KW-0677">Repeat</keyword>
<dbReference type="RefSeq" id="WP_104231487.1">
    <property type="nucleotide sequence ID" value="NZ_PSNW01000010.1"/>
</dbReference>
<evidence type="ECO:0000256" key="1">
    <source>
        <dbReference type="ARBA" id="ARBA00022737"/>
    </source>
</evidence>
<dbReference type="InterPro" id="IPR029068">
    <property type="entry name" value="Glyas_Bleomycin-R_OHBP_Dase"/>
</dbReference>
<dbReference type="PANTHER" id="PTHR24198:SF165">
    <property type="entry name" value="ANKYRIN REPEAT-CONTAINING PROTEIN-RELATED"/>
    <property type="match status" value="1"/>
</dbReference>
<dbReference type="EMBL" id="PSNW01000010">
    <property type="protein sequence ID" value="PPE72677.1"/>
    <property type="molecule type" value="Genomic_DNA"/>
</dbReference>
<dbReference type="Proteomes" id="UP000238220">
    <property type="component" value="Unassembled WGS sequence"/>
</dbReference>
<dbReference type="Gene3D" id="1.25.40.20">
    <property type="entry name" value="Ankyrin repeat-containing domain"/>
    <property type="match status" value="2"/>
</dbReference>
<gene>
    <name evidence="5" type="ORF">C3942_16625</name>
</gene>
<dbReference type="OrthoDB" id="671583at2"/>
<protein>
    <recommendedName>
        <fullName evidence="4">VOC domain-containing protein</fullName>
    </recommendedName>
</protein>
<evidence type="ECO:0000313" key="6">
    <source>
        <dbReference type="Proteomes" id="UP000238220"/>
    </source>
</evidence>
<dbReference type="InterPro" id="IPR036770">
    <property type="entry name" value="Ankyrin_rpt-contain_sf"/>
</dbReference>
<dbReference type="PROSITE" id="PS50088">
    <property type="entry name" value="ANK_REPEAT"/>
    <property type="match status" value="2"/>
</dbReference>
<dbReference type="PANTHER" id="PTHR24198">
    <property type="entry name" value="ANKYRIN REPEAT AND PROTEIN KINASE DOMAIN-CONTAINING PROTEIN"/>
    <property type="match status" value="1"/>
</dbReference>
<proteinExistence type="predicted"/>
<comment type="caution">
    <text evidence="5">The sequence shown here is derived from an EMBL/GenBank/DDBJ whole genome shotgun (WGS) entry which is preliminary data.</text>
</comment>
<feature type="repeat" description="ANK" evidence="3">
    <location>
        <begin position="310"/>
        <end position="342"/>
    </location>
</feature>
<dbReference type="PROSITE" id="PS50297">
    <property type="entry name" value="ANK_REP_REGION"/>
    <property type="match status" value="2"/>
</dbReference>
<dbReference type="PROSITE" id="PS51819">
    <property type="entry name" value="VOC"/>
    <property type="match status" value="1"/>
</dbReference>
<feature type="domain" description="VOC" evidence="4">
    <location>
        <begin position="4"/>
        <end position="119"/>
    </location>
</feature>
<evidence type="ECO:0000313" key="5">
    <source>
        <dbReference type="EMBL" id="PPE72677.1"/>
    </source>
</evidence>
<dbReference type="Gene3D" id="3.10.180.10">
    <property type="entry name" value="2,3-Dihydroxybiphenyl 1,2-Dioxygenase, domain 1"/>
    <property type="match status" value="1"/>
</dbReference>
<keyword evidence="2 3" id="KW-0040">ANK repeat</keyword>
<name>A0A2S5TCT1_9GAMM</name>
<evidence type="ECO:0000256" key="3">
    <source>
        <dbReference type="PROSITE-ProRule" id="PRU00023"/>
    </source>
</evidence>